<comment type="caution">
    <text evidence="1">The sequence shown here is derived from an EMBL/GenBank/DDBJ whole genome shotgun (WGS) entry which is preliminary data.</text>
</comment>
<dbReference type="eggNOG" id="ENOG5033CIZ">
    <property type="taxonomic scope" value="Bacteria"/>
</dbReference>
<dbReference type="STRING" id="908337.HMPREF9257_1497"/>
<dbReference type="Proteomes" id="UP000005990">
    <property type="component" value="Unassembled WGS sequence"/>
</dbReference>
<evidence type="ECO:0000313" key="2">
    <source>
        <dbReference type="Proteomes" id="UP000005990"/>
    </source>
</evidence>
<reference evidence="1 2" key="1">
    <citation type="submission" date="2010-10" db="EMBL/GenBank/DDBJ databases">
        <authorList>
            <person name="Durkin A.S."/>
            <person name="Madupu R."/>
            <person name="Torralba M."/>
            <person name="Gillis M."/>
            <person name="Methe B."/>
            <person name="Sutton G."/>
            <person name="Nelson K.E."/>
        </authorList>
    </citation>
    <scope>NUCLEOTIDE SEQUENCE [LARGE SCALE GENOMIC DNA]</scope>
    <source>
        <strain evidence="1 2">ACS-139-V-Col8</strain>
    </source>
</reference>
<sequence>MLVKNPINRNKMDNYAKSDNKKLDFMPFIQKDINGHIEWE</sequence>
<dbReference type="EMBL" id="AENN01000015">
    <property type="protein sequence ID" value="EFR31019.1"/>
    <property type="molecule type" value="Genomic_DNA"/>
</dbReference>
<gene>
    <name evidence="1" type="ORF">HMPREF9257_1497</name>
</gene>
<evidence type="ECO:0000313" key="1">
    <source>
        <dbReference type="EMBL" id="EFR31019.1"/>
    </source>
</evidence>
<organism evidence="1 2">
    <name type="scientific">Eremococcus coleocola ACS-139-V-Col8</name>
    <dbReference type="NCBI Taxonomy" id="908337"/>
    <lineage>
        <taxon>Bacteria</taxon>
        <taxon>Bacillati</taxon>
        <taxon>Bacillota</taxon>
        <taxon>Bacilli</taxon>
        <taxon>Lactobacillales</taxon>
        <taxon>Aerococcaceae</taxon>
        <taxon>Eremococcus</taxon>
    </lineage>
</organism>
<accession>E4KPK9</accession>
<dbReference type="AlphaFoldDB" id="E4KPK9"/>
<keyword evidence="2" id="KW-1185">Reference proteome</keyword>
<protein>
    <submittedName>
        <fullName evidence="1">Uncharacterized protein</fullName>
    </submittedName>
</protein>
<name>E4KPK9_9LACT</name>
<proteinExistence type="predicted"/>